<name>A0A6J6IE49_9ZZZZ</name>
<feature type="transmembrane region" description="Helical" evidence="8">
    <location>
        <begin position="60"/>
        <end position="78"/>
    </location>
</feature>
<dbReference type="Gene3D" id="1.20.120.350">
    <property type="entry name" value="Voltage-gated potassium channels. Chain C"/>
    <property type="match status" value="1"/>
</dbReference>
<sequence length="223" mass="24731">MFTSWRGCGLALRNRLIEFGSRWSRWSALPLGIAGLVYLGTYAGSVVYKPGSTWQELCELGSNLIWCVFLTDLLIKLVGLTKFKTFLKESWFDIVCLIIPFFRFLRAFRVIFAVRGVGAFFQNRMHKTGAYVAALVPIIWFGSAVAVLEAEKGQVNTSITGLPEAMWWSISTMTTIGFGDFPQSLEGRFIAVALMLSGIGLFSAAAGMFANWIISDPAKTKKN</sequence>
<dbReference type="GO" id="GO:0008076">
    <property type="term" value="C:voltage-gated potassium channel complex"/>
    <property type="evidence" value="ECO:0007669"/>
    <property type="project" value="InterPro"/>
</dbReference>
<evidence type="ECO:0000313" key="10">
    <source>
        <dbReference type="EMBL" id="CAB4622859.1"/>
    </source>
</evidence>
<proteinExistence type="predicted"/>
<evidence type="ECO:0000256" key="2">
    <source>
        <dbReference type="ARBA" id="ARBA00022448"/>
    </source>
</evidence>
<gene>
    <name evidence="10" type="ORF">UFOPK1909_00683</name>
</gene>
<dbReference type="Pfam" id="PF07885">
    <property type="entry name" value="Ion_trans_2"/>
    <property type="match status" value="1"/>
</dbReference>
<dbReference type="EMBL" id="CAEZVD010000066">
    <property type="protein sequence ID" value="CAB4622859.1"/>
    <property type="molecule type" value="Genomic_DNA"/>
</dbReference>
<evidence type="ECO:0000256" key="7">
    <source>
        <dbReference type="ARBA" id="ARBA00023303"/>
    </source>
</evidence>
<feature type="domain" description="Potassium channel" evidence="9">
    <location>
        <begin position="139"/>
        <end position="213"/>
    </location>
</feature>
<accession>A0A6J6IE49</accession>
<feature type="transmembrane region" description="Helical" evidence="8">
    <location>
        <begin position="129"/>
        <end position="148"/>
    </location>
</feature>
<feature type="transmembrane region" description="Helical" evidence="8">
    <location>
        <begin position="28"/>
        <end position="48"/>
    </location>
</feature>
<dbReference type="InterPro" id="IPR028325">
    <property type="entry name" value="VG_K_chnl"/>
</dbReference>
<keyword evidence="7" id="KW-0407">Ion channel</keyword>
<dbReference type="GO" id="GO:0001508">
    <property type="term" value="P:action potential"/>
    <property type="evidence" value="ECO:0007669"/>
    <property type="project" value="TreeGrafter"/>
</dbReference>
<dbReference type="PANTHER" id="PTHR11537:SF254">
    <property type="entry name" value="POTASSIUM VOLTAGE-GATED CHANNEL PROTEIN SHAB"/>
    <property type="match status" value="1"/>
</dbReference>
<feature type="transmembrane region" description="Helical" evidence="8">
    <location>
        <begin position="189"/>
        <end position="214"/>
    </location>
</feature>
<evidence type="ECO:0000256" key="5">
    <source>
        <dbReference type="ARBA" id="ARBA00023065"/>
    </source>
</evidence>
<reference evidence="10" key="1">
    <citation type="submission" date="2020-05" db="EMBL/GenBank/DDBJ databases">
        <authorList>
            <person name="Chiriac C."/>
            <person name="Salcher M."/>
            <person name="Ghai R."/>
            <person name="Kavagutti S V."/>
        </authorList>
    </citation>
    <scope>NUCLEOTIDE SEQUENCE</scope>
</reference>
<dbReference type="InterPro" id="IPR027359">
    <property type="entry name" value="Volt_channel_dom_sf"/>
</dbReference>
<evidence type="ECO:0000256" key="8">
    <source>
        <dbReference type="SAM" id="Phobius"/>
    </source>
</evidence>
<comment type="subcellular location">
    <subcellularLocation>
        <location evidence="1">Membrane</location>
        <topology evidence="1">Multi-pass membrane protein</topology>
    </subcellularLocation>
</comment>
<evidence type="ECO:0000259" key="9">
    <source>
        <dbReference type="Pfam" id="PF07885"/>
    </source>
</evidence>
<keyword evidence="3 8" id="KW-0812">Transmembrane</keyword>
<evidence type="ECO:0000256" key="6">
    <source>
        <dbReference type="ARBA" id="ARBA00023136"/>
    </source>
</evidence>
<dbReference type="InterPro" id="IPR013099">
    <property type="entry name" value="K_chnl_dom"/>
</dbReference>
<keyword evidence="4 8" id="KW-1133">Transmembrane helix</keyword>
<evidence type="ECO:0000256" key="3">
    <source>
        <dbReference type="ARBA" id="ARBA00022692"/>
    </source>
</evidence>
<dbReference type="AlphaFoldDB" id="A0A6J6IE49"/>
<protein>
    <submittedName>
        <fullName evidence="10">Unannotated protein</fullName>
    </submittedName>
</protein>
<dbReference type="Gene3D" id="1.10.287.70">
    <property type="match status" value="1"/>
</dbReference>
<dbReference type="PANTHER" id="PTHR11537">
    <property type="entry name" value="VOLTAGE-GATED POTASSIUM CHANNEL"/>
    <property type="match status" value="1"/>
</dbReference>
<keyword evidence="5" id="KW-0406">Ion transport</keyword>
<dbReference type="GO" id="GO:0005249">
    <property type="term" value="F:voltage-gated potassium channel activity"/>
    <property type="evidence" value="ECO:0007669"/>
    <property type="project" value="InterPro"/>
</dbReference>
<keyword evidence="6 8" id="KW-0472">Membrane</keyword>
<keyword evidence="2" id="KW-0813">Transport</keyword>
<organism evidence="10">
    <name type="scientific">freshwater metagenome</name>
    <dbReference type="NCBI Taxonomy" id="449393"/>
    <lineage>
        <taxon>unclassified sequences</taxon>
        <taxon>metagenomes</taxon>
        <taxon>ecological metagenomes</taxon>
    </lineage>
</organism>
<evidence type="ECO:0000256" key="4">
    <source>
        <dbReference type="ARBA" id="ARBA00022989"/>
    </source>
</evidence>
<evidence type="ECO:0000256" key="1">
    <source>
        <dbReference type="ARBA" id="ARBA00004141"/>
    </source>
</evidence>
<feature type="transmembrane region" description="Helical" evidence="8">
    <location>
        <begin position="90"/>
        <end position="108"/>
    </location>
</feature>
<dbReference type="SUPFAM" id="SSF81324">
    <property type="entry name" value="Voltage-gated potassium channels"/>
    <property type="match status" value="1"/>
</dbReference>